<dbReference type="AlphaFoldDB" id="X1EIF0"/>
<name>X1EIF0_9ZZZZ</name>
<comment type="caution">
    <text evidence="1">The sequence shown here is derived from an EMBL/GenBank/DDBJ whole genome shotgun (WGS) entry which is preliminary data.</text>
</comment>
<sequence length="203" mass="22228">TEAFERFTGISAYKREVSYLTDELDSLEDSMKAVALAQSELNIGSAALSTAQSRLRMEFELGRMSEEQYKRDMEGLSRASSVAGFEASKLALATAVLGNETNQAKATQDAYTESIDNAWKKWTGMQTMEDAQKGLRDFFRSRGEPMTPMSGTYPSMPGGGGGITIQIDMTGSEIYGEEGILEAFRAGARELGNVLQFTRVPTR</sequence>
<evidence type="ECO:0000313" key="1">
    <source>
        <dbReference type="EMBL" id="GAH32387.1"/>
    </source>
</evidence>
<protein>
    <submittedName>
        <fullName evidence="1">Uncharacterized protein</fullName>
    </submittedName>
</protein>
<proteinExistence type="predicted"/>
<dbReference type="EMBL" id="BARU01013014">
    <property type="protein sequence ID" value="GAH32387.1"/>
    <property type="molecule type" value="Genomic_DNA"/>
</dbReference>
<accession>X1EIF0</accession>
<reference evidence="1" key="1">
    <citation type="journal article" date="2014" name="Front. Microbiol.">
        <title>High frequency of phylogenetically diverse reductive dehalogenase-homologous genes in deep subseafloor sedimentary metagenomes.</title>
        <authorList>
            <person name="Kawai M."/>
            <person name="Futagami T."/>
            <person name="Toyoda A."/>
            <person name="Takaki Y."/>
            <person name="Nishi S."/>
            <person name="Hori S."/>
            <person name="Arai W."/>
            <person name="Tsubouchi T."/>
            <person name="Morono Y."/>
            <person name="Uchiyama I."/>
            <person name="Ito T."/>
            <person name="Fujiyama A."/>
            <person name="Inagaki F."/>
            <person name="Takami H."/>
        </authorList>
    </citation>
    <scope>NUCLEOTIDE SEQUENCE</scope>
    <source>
        <strain evidence="1">Expedition CK06-06</strain>
    </source>
</reference>
<gene>
    <name evidence="1" type="ORF">S03H2_23718</name>
</gene>
<feature type="non-terminal residue" evidence="1">
    <location>
        <position position="1"/>
    </location>
</feature>
<organism evidence="1">
    <name type="scientific">marine sediment metagenome</name>
    <dbReference type="NCBI Taxonomy" id="412755"/>
    <lineage>
        <taxon>unclassified sequences</taxon>
        <taxon>metagenomes</taxon>
        <taxon>ecological metagenomes</taxon>
    </lineage>
</organism>